<feature type="transmembrane region" description="Helical" evidence="12">
    <location>
        <begin position="473"/>
        <end position="495"/>
    </location>
</feature>
<keyword evidence="5 12" id="KW-0812">Transmembrane</keyword>
<comment type="similarity">
    <text evidence="2">Belongs to the RLP family.</text>
</comment>
<evidence type="ECO:0000313" key="16">
    <source>
        <dbReference type="Proteomes" id="UP000827721"/>
    </source>
</evidence>
<dbReference type="Pfam" id="PF00560">
    <property type="entry name" value="LRR_1"/>
    <property type="match status" value="2"/>
</dbReference>
<dbReference type="PANTHER" id="PTHR48063">
    <property type="entry name" value="LRR RECEPTOR-LIKE KINASE"/>
    <property type="match status" value="1"/>
</dbReference>
<dbReference type="InterPro" id="IPR046956">
    <property type="entry name" value="RLP23-like"/>
</dbReference>
<keyword evidence="6 13" id="KW-0732">Signal</keyword>
<evidence type="ECO:0000259" key="14">
    <source>
        <dbReference type="Pfam" id="PF23598"/>
    </source>
</evidence>
<dbReference type="PANTHER" id="PTHR48063:SF29">
    <property type="entry name" value="LRR RECEPTOR-LIKE KINASE FAMILY PROTEIN"/>
    <property type="match status" value="1"/>
</dbReference>
<proteinExistence type="inferred from homology"/>
<keyword evidence="10" id="KW-0675">Receptor</keyword>
<evidence type="ECO:0000256" key="7">
    <source>
        <dbReference type="ARBA" id="ARBA00022737"/>
    </source>
</evidence>
<dbReference type="InterPro" id="IPR055414">
    <property type="entry name" value="LRR_R13L4/SHOC2-like"/>
</dbReference>
<dbReference type="InterPro" id="IPR001611">
    <property type="entry name" value="Leu-rich_rpt"/>
</dbReference>
<protein>
    <recommendedName>
        <fullName evidence="14">Disease resistance R13L4/SHOC-2-like LRR domain-containing protein</fullName>
    </recommendedName>
</protein>
<name>A0ABQ8I226_9ROSI</name>
<feature type="signal peptide" evidence="13">
    <location>
        <begin position="1"/>
        <end position="23"/>
    </location>
</feature>
<evidence type="ECO:0000256" key="3">
    <source>
        <dbReference type="ARBA" id="ARBA00022475"/>
    </source>
</evidence>
<evidence type="ECO:0000256" key="11">
    <source>
        <dbReference type="ARBA" id="ARBA00023180"/>
    </source>
</evidence>
<dbReference type="Pfam" id="PF23598">
    <property type="entry name" value="LRR_14"/>
    <property type="match status" value="1"/>
</dbReference>
<organism evidence="15 16">
    <name type="scientific">Xanthoceras sorbifolium</name>
    <dbReference type="NCBI Taxonomy" id="99658"/>
    <lineage>
        <taxon>Eukaryota</taxon>
        <taxon>Viridiplantae</taxon>
        <taxon>Streptophyta</taxon>
        <taxon>Embryophyta</taxon>
        <taxon>Tracheophyta</taxon>
        <taxon>Spermatophyta</taxon>
        <taxon>Magnoliopsida</taxon>
        <taxon>eudicotyledons</taxon>
        <taxon>Gunneridae</taxon>
        <taxon>Pentapetalae</taxon>
        <taxon>rosids</taxon>
        <taxon>malvids</taxon>
        <taxon>Sapindales</taxon>
        <taxon>Sapindaceae</taxon>
        <taxon>Xanthoceroideae</taxon>
        <taxon>Xanthoceras</taxon>
    </lineage>
</organism>
<evidence type="ECO:0000256" key="6">
    <source>
        <dbReference type="ARBA" id="ARBA00022729"/>
    </source>
</evidence>
<evidence type="ECO:0000256" key="12">
    <source>
        <dbReference type="SAM" id="Phobius"/>
    </source>
</evidence>
<feature type="domain" description="Disease resistance R13L4/SHOC-2-like LRR" evidence="14">
    <location>
        <begin position="23"/>
        <end position="189"/>
    </location>
</feature>
<dbReference type="SUPFAM" id="SSF52058">
    <property type="entry name" value="L domain-like"/>
    <property type="match status" value="2"/>
</dbReference>
<keyword evidence="16" id="KW-1185">Reference proteome</keyword>
<dbReference type="InterPro" id="IPR003591">
    <property type="entry name" value="Leu-rich_rpt_typical-subtyp"/>
</dbReference>
<evidence type="ECO:0000313" key="15">
    <source>
        <dbReference type="EMBL" id="KAH7570477.1"/>
    </source>
</evidence>
<keyword evidence="8 12" id="KW-1133">Transmembrane helix</keyword>
<accession>A0ABQ8I226</accession>
<evidence type="ECO:0000256" key="8">
    <source>
        <dbReference type="ARBA" id="ARBA00022989"/>
    </source>
</evidence>
<evidence type="ECO:0000256" key="5">
    <source>
        <dbReference type="ARBA" id="ARBA00022692"/>
    </source>
</evidence>
<gene>
    <name evidence="15" type="ORF">JRO89_XS05G0112300</name>
</gene>
<comment type="subcellular location">
    <subcellularLocation>
        <location evidence="1">Cell membrane</location>
        <topology evidence="1">Single-pass type I membrane protein</topology>
    </subcellularLocation>
</comment>
<keyword evidence="7" id="KW-0677">Repeat</keyword>
<evidence type="ECO:0000256" key="10">
    <source>
        <dbReference type="ARBA" id="ARBA00023170"/>
    </source>
</evidence>
<evidence type="ECO:0000256" key="4">
    <source>
        <dbReference type="ARBA" id="ARBA00022614"/>
    </source>
</evidence>
<evidence type="ECO:0000256" key="13">
    <source>
        <dbReference type="SAM" id="SignalP"/>
    </source>
</evidence>
<dbReference type="Proteomes" id="UP000827721">
    <property type="component" value="Unassembled WGS sequence"/>
</dbReference>
<dbReference type="EMBL" id="JAFEMO010000005">
    <property type="protein sequence ID" value="KAH7570477.1"/>
    <property type="molecule type" value="Genomic_DNA"/>
</dbReference>
<comment type="caution">
    <text evidence="15">The sequence shown here is derived from an EMBL/GenBank/DDBJ whole genome shotgun (WGS) entry which is preliminary data.</text>
</comment>
<dbReference type="InterPro" id="IPR032675">
    <property type="entry name" value="LRR_dom_sf"/>
</dbReference>
<dbReference type="PRINTS" id="PR00019">
    <property type="entry name" value="LEURICHRPT"/>
</dbReference>
<dbReference type="Pfam" id="PF13855">
    <property type="entry name" value="LRR_8"/>
    <property type="match status" value="1"/>
</dbReference>
<dbReference type="Gene3D" id="3.80.10.10">
    <property type="entry name" value="Ribonuclease Inhibitor"/>
    <property type="match status" value="2"/>
</dbReference>
<keyword evidence="11" id="KW-0325">Glycoprotein</keyword>
<dbReference type="SMART" id="SM00369">
    <property type="entry name" value="LRR_TYP"/>
    <property type="match status" value="5"/>
</dbReference>
<reference evidence="15 16" key="1">
    <citation type="submission" date="2021-02" db="EMBL/GenBank/DDBJ databases">
        <title>Plant Genome Project.</title>
        <authorList>
            <person name="Zhang R.-G."/>
        </authorList>
    </citation>
    <scope>NUCLEOTIDE SEQUENCE [LARGE SCALE GENOMIC DNA]</scope>
    <source>
        <tissue evidence="15">Leaves</tissue>
    </source>
</reference>
<evidence type="ECO:0000256" key="9">
    <source>
        <dbReference type="ARBA" id="ARBA00023136"/>
    </source>
</evidence>
<keyword evidence="3" id="KW-1003">Cell membrane</keyword>
<keyword evidence="9 12" id="KW-0472">Membrane</keyword>
<feature type="chain" id="PRO_5045160413" description="Disease resistance R13L4/SHOC-2-like LRR domain-containing protein" evidence="13">
    <location>
        <begin position="24"/>
        <end position="535"/>
    </location>
</feature>
<evidence type="ECO:0000256" key="2">
    <source>
        <dbReference type="ARBA" id="ARBA00009592"/>
    </source>
</evidence>
<sequence>MATWNSTFQLVILLVFINQSTLSLLRLKKCELSGSISKVPWGNLPDLFLLDLSSNKLSGNVPDSLGYLGNLRSLNLRDNSIVGPLPTSIGNLSRLEDLDLSLNMMDGIIPESIGKLANLYSLNLEGNSWKGVITENHLQNLTKLEHLYLSSKSKSLVFNVKQDWMESFSLYTLEIIDCQLGPAFPSWLRTQGPLPLWSNSKAISLKSNLISGPIPLNIGHEMTKLIGLELSKNVLNGSIPPSMTEMKDLLFLDLSSNYLSRAIPPNWQSLKRLNYMDLSNNSLSGGIPRSICSLPSLEWLKLSNNNLSEELSLSLQDCTAGLSYLDLGGNRFFGTIPPIVENLFNMSYLGLRSNMLIGDIPEQFCQFPNLHILDLAHNNLPGAIPRCLGNLEALKSMVTYNGSAKSPYLSLSFTEHLEMVVKGRQKEYFQTFNDPSIYEGNAYLYGLPLTSNCSAADLGDAKDKNDEASSEKFWLYVGTAMGFIIGFWSICGTLINKRSWRRAYFMFLDETKDRLYVIIAVSVARFKRMAALARI</sequence>
<evidence type="ECO:0000256" key="1">
    <source>
        <dbReference type="ARBA" id="ARBA00004251"/>
    </source>
</evidence>
<keyword evidence="4" id="KW-0433">Leucine-rich repeat</keyword>